<feature type="domain" description="Glyoxalase-like" evidence="1">
    <location>
        <begin position="8"/>
        <end position="113"/>
    </location>
</feature>
<organism evidence="2 3">
    <name type="scientific">Actinomadura mexicana</name>
    <dbReference type="NCBI Taxonomy" id="134959"/>
    <lineage>
        <taxon>Bacteria</taxon>
        <taxon>Bacillati</taxon>
        <taxon>Actinomycetota</taxon>
        <taxon>Actinomycetes</taxon>
        <taxon>Streptosporangiales</taxon>
        <taxon>Thermomonosporaceae</taxon>
        <taxon>Actinomadura</taxon>
    </lineage>
</organism>
<evidence type="ECO:0000313" key="3">
    <source>
        <dbReference type="Proteomes" id="UP000198420"/>
    </source>
</evidence>
<keyword evidence="3" id="KW-1185">Reference proteome</keyword>
<evidence type="ECO:0000259" key="1">
    <source>
        <dbReference type="Pfam" id="PF18029"/>
    </source>
</evidence>
<dbReference type="Gene3D" id="3.10.180.10">
    <property type="entry name" value="2,3-Dihydroxybiphenyl 1,2-Dioxygenase, domain 1"/>
    <property type="match status" value="1"/>
</dbReference>
<dbReference type="RefSeq" id="WP_089314590.1">
    <property type="nucleotide sequence ID" value="NZ_FZNP01000011.1"/>
</dbReference>
<sequence length="121" mass="13365">MASRLYHLVIDSPETSALPGSWPTVLDQPVPYRSDDEVFVGTAPDAYPRLCFIPDDRTKTAKNRLHTDLDQDGQGAEARRIFSLGARRTGAGRSADVPWVMLADPGNNEFCVLRPHSSLIE</sequence>
<dbReference type="PANTHER" id="PTHR35908:SF1">
    <property type="entry name" value="CONSERVED PROTEIN"/>
    <property type="match status" value="1"/>
</dbReference>
<dbReference type="Proteomes" id="UP000198420">
    <property type="component" value="Unassembled WGS sequence"/>
</dbReference>
<dbReference type="PANTHER" id="PTHR35908">
    <property type="entry name" value="HYPOTHETICAL FUSION PROTEIN"/>
    <property type="match status" value="1"/>
</dbReference>
<dbReference type="SUPFAM" id="SSF54593">
    <property type="entry name" value="Glyoxalase/Bleomycin resistance protein/Dihydroxybiphenyl dioxygenase"/>
    <property type="match status" value="1"/>
</dbReference>
<protein>
    <recommendedName>
        <fullName evidence="1">Glyoxalase-like domain-containing protein</fullName>
    </recommendedName>
</protein>
<dbReference type="OrthoDB" id="3295209at2"/>
<name>A0A239BR22_9ACTN</name>
<dbReference type="AlphaFoldDB" id="A0A239BR22"/>
<reference evidence="3" key="1">
    <citation type="submission" date="2017-06" db="EMBL/GenBank/DDBJ databases">
        <authorList>
            <person name="Varghese N."/>
            <person name="Submissions S."/>
        </authorList>
    </citation>
    <scope>NUCLEOTIDE SEQUENCE [LARGE SCALE GENOMIC DNA]</scope>
    <source>
        <strain evidence="3">DSM 44485</strain>
    </source>
</reference>
<gene>
    <name evidence="2" type="ORF">SAMN06265355_11163</name>
</gene>
<evidence type="ECO:0000313" key="2">
    <source>
        <dbReference type="EMBL" id="SNS10477.1"/>
    </source>
</evidence>
<proteinExistence type="predicted"/>
<accession>A0A239BR22</accession>
<dbReference type="InterPro" id="IPR029068">
    <property type="entry name" value="Glyas_Bleomycin-R_OHBP_Dase"/>
</dbReference>
<dbReference type="Pfam" id="PF18029">
    <property type="entry name" value="Glyoxalase_6"/>
    <property type="match status" value="1"/>
</dbReference>
<dbReference type="EMBL" id="FZNP01000011">
    <property type="protein sequence ID" value="SNS10477.1"/>
    <property type="molecule type" value="Genomic_DNA"/>
</dbReference>
<dbReference type="InterPro" id="IPR041581">
    <property type="entry name" value="Glyoxalase_6"/>
</dbReference>